<dbReference type="AlphaFoldDB" id="A0A552UJ20"/>
<organism evidence="3 4">
    <name type="scientific">Glacieibacterium frigidum</name>
    <dbReference type="NCBI Taxonomy" id="2593303"/>
    <lineage>
        <taxon>Bacteria</taxon>
        <taxon>Pseudomonadati</taxon>
        <taxon>Pseudomonadota</taxon>
        <taxon>Alphaproteobacteria</taxon>
        <taxon>Sphingomonadales</taxon>
        <taxon>Sphingosinicellaceae</taxon>
        <taxon>Glacieibacterium</taxon>
    </lineage>
</organism>
<keyword evidence="3" id="KW-0540">Nuclease</keyword>
<dbReference type="GO" id="GO:0004519">
    <property type="term" value="F:endonuclease activity"/>
    <property type="evidence" value="ECO:0007669"/>
    <property type="project" value="UniProtKB-KW"/>
</dbReference>
<feature type="region of interest" description="Disordered" evidence="1">
    <location>
        <begin position="163"/>
        <end position="209"/>
    </location>
</feature>
<keyword evidence="3" id="KW-0255">Endonuclease</keyword>
<dbReference type="InterPro" id="IPR047216">
    <property type="entry name" value="Endonuclease_DUF559_bact"/>
</dbReference>
<dbReference type="EMBL" id="VJWA01000001">
    <property type="protein sequence ID" value="TRW18233.1"/>
    <property type="molecule type" value="Genomic_DNA"/>
</dbReference>
<dbReference type="PANTHER" id="PTHR38590">
    <property type="entry name" value="BLL0828 PROTEIN"/>
    <property type="match status" value="1"/>
</dbReference>
<dbReference type="SUPFAM" id="SSF52980">
    <property type="entry name" value="Restriction endonuclease-like"/>
    <property type="match status" value="1"/>
</dbReference>
<dbReference type="OrthoDB" id="9798754at2"/>
<dbReference type="InterPro" id="IPR007569">
    <property type="entry name" value="DUF559"/>
</dbReference>
<proteinExistence type="predicted"/>
<evidence type="ECO:0000256" key="1">
    <source>
        <dbReference type="SAM" id="MobiDB-lite"/>
    </source>
</evidence>
<evidence type="ECO:0000313" key="3">
    <source>
        <dbReference type="EMBL" id="TRW18233.1"/>
    </source>
</evidence>
<feature type="domain" description="DUF559" evidence="2">
    <location>
        <begin position="52"/>
        <end position="155"/>
    </location>
</feature>
<dbReference type="InterPro" id="IPR011335">
    <property type="entry name" value="Restrct_endonuc-II-like"/>
</dbReference>
<protein>
    <submittedName>
        <fullName evidence="3">Endonuclease domain-containing protein</fullName>
    </submittedName>
</protein>
<keyword evidence="4" id="KW-1185">Reference proteome</keyword>
<dbReference type="Pfam" id="PF04480">
    <property type="entry name" value="DUF559"/>
    <property type="match status" value="1"/>
</dbReference>
<gene>
    <name evidence="3" type="ORF">FMM06_09085</name>
</gene>
<comment type="caution">
    <text evidence="3">The sequence shown here is derived from an EMBL/GenBank/DDBJ whole genome shotgun (WGS) entry which is preliminary data.</text>
</comment>
<dbReference type="PANTHER" id="PTHR38590:SF1">
    <property type="entry name" value="BLL0828 PROTEIN"/>
    <property type="match status" value="1"/>
</dbReference>
<feature type="compositionally biased region" description="Gly residues" evidence="1">
    <location>
        <begin position="178"/>
        <end position="187"/>
    </location>
</feature>
<name>A0A552UJ20_9SPHN</name>
<dbReference type="Proteomes" id="UP000317894">
    <property type="component" value="Unassembled WGS sequence"/>
</dbReference>
<evidence type="ECO:0000259" key="2">
    <source>
        <dbReference type="Pfam" id="PF04480"/>
    </source>
</evidence>
<accession>A0A552UJ20</accession>
<keyword evidence="3" id="KW-0378">Hydrolase</keyword>
<evidence type="ECO:0000313" key="4">
    <source>
        <dbReference type="Proteomes" id="UP000317894"/>
    </source>
</evidence>
<sequence>MRGTRGPGVGEGDFRYEHVARTSLVPHPRAGFAVSRPSPEGEGWVTRLDPRLATFARDMRTAQTPPERALWQRLRNSKLGGYKFRRQAVLEPWIADFFCPAKGLIVELDGDTHEAERDARRDADLLARGFTTLRFGNQSIGRNLDGVTTTILAKLEALPDRWQNPPLQGRVGETRGTRGPGVGGLGAQSGPHPRAGFAVSRPSPEGEGW</sequence>
<reference evidence="3 4" key="1">
    <citation type="submission" date="2019-07" db="EMBL/GenBank/DDBJ databases">
        <title>Novel species isolated from glacier.</title>
        <authorList>
            <person name="Liu Q."/>
            <person name="Xin Y.-H."/>
        </authorList>
    </citation>
    <scope>NUCLEOTIDE SEQUENCE [LARGE SCALE GENOMIC DNA]</scope>
    <source>
        <strain evidence="3 4">LB1R16</strain>
    </source>
</reference>
<dbReference type="Gene3D" id="3.40.960.10">
    <property type="entry name" value="VSR Endonuclease"/>
    <property type="match status" value="1"/>
</dbReference>
<dbReference type="CDD" id="cd01038">
    <property type="entry name" value="Endonuclease_DUF559"/>
    <property type="match status" value="1"/>
</dbReference>